<name>A0A2V0NY81_9CHLO</name>
<comment type="similarity">
    <text evidence="2">Belongs to the glycosyltransferase 47 family.</text>
</comment>
<feature type="region of interest" description="Disordered" evidence="5">
    <location>
        <begin position="622"/>
        <end position="646"/>
    </location>
</feature>
<comment type="subcellular location">
    <subcellularLocation>
        <location evidence="1">Golgi apparatus membrane</location>
        <topology evidence="1">Single-pass type II membrane protein</topology>
    </subcellularLocation>
</comment>
<gene>
    <name evidence="7" type="ORF">Rsub_05212</name>
</gene>
<feature type="region of interest" description="Disordered" evidence="5">
    <location>
        <begin position="1"/>
        <end position="21"/>
    </location>
</feature>
<feature type="region of interest" description="Disordered" evidence="5">
    <location>
        <begin position="299"/>
        <end position="351"/>
    </location>
</feature>
<dbReference type="GO" id="GO:0016757">
    <property type="term" value="F:glycosyltransferase activity"/>
    <property type="evidence" value="ECO:0007669"/>
    <property type="project" value="InterPro"/>
</dbReference>
<proteinExistence type="inferred from homology"/>
<dbReference type="GO" id="GO:0000139">
    <property type="term" value="C:Golgi membrane"/>
    <property type="evidence" value="ECO:0007669"/>
    <property type="project" value="UniProtKB-SubCell"/>
</dbReference>
<evidence type="ECO:0000256" key="5">
    <source>
        <dbReference type="SAM" id="MobiDB-lite"/>
    </source>
</evidence>
<comment type="caution">
    <text evidence="7">The sequence shown here is derived from an EMBL/GenBank/DDBJ whole genome shotgun (WGS) entry which is preliminary data.</text>
</comment>
<dbReference type="SMART" id="SM00181">
    <property type="entry name" value="EGF"/>
    <property type="match status" value="2"/>
</dbReference>
<dbReference type="PROSITE" id="PS00022">
    <property type="entry name" value="EGF_1"/>
    <property type="match status" value="1"/>
</dbReference>
<keyword evidence="8" id="KW-1185">Reference proteome</keyword>
<feature type="compositionally biased region" description="Gly residues" evidence="5">
    <location>
        <begin position="302"/>
        <end position="314"/>
    </location>
</feature>
<feature type="disulfide bond" evidence="4">
    <location>
        <begin position="86"/>
        <end position="96"/>
    </location>
</feature>
<evidence type="ECO:0000256" key="3">
    <source>
        <dbReference type="ARBA" id="ARBA00023034"/>
    </source>
</evidence>
<dbReference type="PANTHER" id="PTHR11062:SF268">
    <property type="entry name" value="FAMILY PROTEIN, PUTATIVE, EXPRESSED-RELATED"/>
    <property type="match status" value="1"/>
</dbReference>
<dbReference type="OrthoDB" id="1924787at2759"/>
<dbReference type="EMBL" id="BDRX01000033">
    <property type="protein sequence ID" value="GBF92598.1"/>
    <property type="molecule type" value="Genomic_DNA"/>
</dbReference>
<feature type="compositionally biased region" description="Pro residues" evidence="5">
    <location>
        <begin position="754"/>
        <end position="764"/>
    </location>
</feature>
<dbReference type="InParanoid" id="A0A2V0NY81"/>
<dbReference type="InterPro" id="IPR000742">
    <property type="entry name" value="EGF"/>
</dbReference>
<feature type="compositionally biased region" description="Pro residues" evidence="5">
    <location>
        <begin position="320"/>
        <end position="330"/>
    </location>
</feature>
<feature type="compositionally biased region" description="Basic residues" evidence="5">
    <location>
        <begin position="1269"/>
        <end position="1281"/>
    </location>
</feature>
<dbReference type="InterPro" id="IPR040911">
    <property type="entry name" value="Exostosin_GT47"/>
</dbReference>
<sequence length="1348" mass="136932">MARRAESAPAQRRAAARRGRWRADPQRGAALFALLPALLPLAAALSLPLSLSRHPRCFLSRGTWCDEFHAQPPLPAGSWPVHATPCPRDCGGVGVCHADTGRCDCPAGWGGPDCSTPDKRPCTNRFGGAPGSPFGHINADGTDLDWRAPGHTPSRCTGVCDADTATCYCGGNGKHARAPAPPGAPPGAPPLREGRLLAGRCQRVRTDAAGVPLSWVGASGMPYETIYGPQGWCVADRPIVRCDCSVDGYAGPTCEDRTEAFCPNQCSGRGECERGWCRCARGWYGADCARRAAWAPPDGDGDGGAAGHASGKGGSAAAATPPPPPLPSSPQLPVWRGAAPDGGAALTSFSGDDGDGGFASVMAAAAAAAADGAAPPPVPPHLLTVAEWLEPSEPPPRAPPLVLARPWLADVAVDPWARGWPRAANATAAGGGGGGGGDGSGGSAGPPAAAAAAGAAAASAAPANAAPAAAQAAGAQGAAAGGAAASAAAALAVAERASGGDRPAESSGPVTAAAAAVADAAGLAEAAGAAVGGGGAGTADAADAAAVNSASAAVAAADAATAADAVTAAGADAGIDPPKADPAAAAPAAPPISTARRRRSLLHYFRIAGGALESESASLAAAADAYEEEEEEDGGGKEAAARGGSWTDSVLAVDESLEEYESSQAAIAAGRANGGAGSGGSGSSGGSDETGGGGGGGGGGDGDEEGESAKAKAALSEAEAELAEAGGSDSRSLEAAPAAPSTAAGASADGETPGKPPPPPPPLPARRRPLVFVYDMPAPFVARLLQFRSDKAACTWRLFGGEGNGTTFTGSAWPYALESFFHEALLQSPHRTLDPDEADLFFVPVYASCLIEAVVGHADAPWYPKSSPSRVQHGALLYAEALDWLRSAYPYWNRSQGRDHVWLFTHDEGACWAPAEVYRNSIILTQYAPAGQPAGAPADPSAAAFGAAGPPPSATARREFNYSIDVRDPQALPFGWVRGILGHPCYDPEKDIVLPAFRPPAQYHAAAGLGGMQRSRDILLLLRGDTGAGRPPEFSGGLRQEVARLARQLGWAGRYSVRIGSAAEIEGDYSMLLSRSTFCLVLPADGWSGLFEEAVLHGCVPVLVTGPGARRLLPPFADQFDWDRLAVAVDRSNLARLPQILGAVEPQRLAEMQRRAARMWVRLAWLDHPAVVRQAAAVMRRNFEKYPWIAEEQAKLAVWAAQGRLPDAVLSSGARLLRRGDARDDAFSTVMQVLAARARALHGGGGAAAAGAPSGAAGAAAGPTAVERRQKRRRRRWRRRHAHYYGSSAVSLFFGGSEGSGPPPTSQRLRHRRTETAGATFAPPPAREGAAGAGPGAAGPRPGPTGQN</sequence>
<dbReference type="InterPro" id="IPR004263">
    <property type="entry name" value="Exostosin"/>
</dbReference>
<evidence type="ECO:0000256" key="4">
    <source>
        <dbReference type="PROSITE-ProRule" id="PRU00076"/>
    </source>
</evidence>
<dbReference type="Pfam" id="PF23106">
    <property type="entry name" value="EGF_Teneurin"/>
    <property type="match status" value="1"/>
</dbReference>
<dbReference type="Gene3D" id="2.10.25.10">
    <property type="entry name" value="Laminin"/>
    <property type="match status" value="1"/>
</dbReference>
<feature type="compositionally biased region" description="Gly residues" evidence="5">
    <location>
        <begin position="672"/>
        <end position="700"/>
    </location>
</feature>
<feature type="compositionally biased region" description="Low complexity" evidence="5">
    <location>
        <begin position="1249"/>
        <end position="1265"/>
    </location>
</feature>
<feature type="compositionally biased region" description="Low complexity" evidence="5">
    <location>
        <begin position="711"/>
        <end position="748"/>
    </location>
</feature>
<feature type="compositionally biased region" description="Gly residues" evidence="5">
    <location>
        <begin position="429"/>
        <end position="444"/>
    </location>
</feature>
<feature type="domain" description="EGF-like" evidence="6">
    <location>
        <begin position="82"/>
        <end position="115"/>
    </location>
</feature>
<reference evidence="7 8" key="1">
    <citation type="journal article" date="2018" name="Sci. Rep.">
        <title>Raphidocelis subcapitata (=Pseudokirchneriella subcapitata) provides an insight into genome evolution and environmental adaptations in the Sphaeropleales.</title>
        <authorList>
            <person name="Suzuki S."/>
            <person name="Yamaguchi H."/>
            <person name="Nakajima N."/>
            <person name="Kawachi M."/>
        </authorList>
    </citation>
    <scope>NUCLEOTIDE SEQUENCE [LARGE SCALE GENOMIC DNA]</scope>
    <source>
        <strain evidence="7 8">NIES-35</strain>
    </source>
</reference>
<feature type="disulfide bond" evidence="4">
    <location>
        <begin position="105"/>
        <end position="114"/>
    </location>
</feature>
<feature type="region of interest" description="Disordered" evidence="5">
    <location>
        <begin position="671"/>
        <end position="766"/>
    </location>
</feature>
<evidence type="ECO:0000259" key="6">
    <source>
        <dbReference type="PROSITE" id="PS50026"/>
    </source>
</evidence>
<dbReference type="PROSITE" id="PS01186">
    <property type="entry name" value="EGF_2"/>
    <property type="match status" value="1"/>
</dbReference>
<accession>A0A2V0NY81</accession>
<keyword evidence="4" id="KW-1015">Disulfide bond</keyword>
<evidence type="ECO:0000256" key="2">
    <source>
        <dbReference type="ARBA" id="ARBA00010271"/>
    </source>
</evidence>
<keyword evidence="4" id="KW-0245">EGF-like domain</keyword>
<evidence type="ECO:0000313" key="7">
    <source>
        <dbReference type="EMBL" id="GBF92598.1"/>
    </source>
</evidence>
<feature type="region of interest" description="Disordered" evidence="5">
    <location>
        <begin position="429"/>
        <end position="448"/>
    </location>
</feature>
<evidence type="ECO:0000313" key="8">
    <source>
        <dbReference type="Proteomes" id="UP000247498"/>
    </source>
</evidence>
<comment type="caution">
    <text evidence="4">Lacks conserved residue(s) required for the propagation of feature annotation.</text>
</comment>
<organism evidence="7 8">
    <name type="scientific">Raphidocelis subcapitata</name>
    <dbReference type="NCBI Taxonomy" id="307507"/>
    <lineage>
        <taxon>Eukaryota</taxon>
        <taxon>Viridiplantae</taxon>
        <taxon>Chlorophyta</taxon>
        <taxon>core chlorophytes</taxon>
        <taxon>Chlorophyceae</taxon>
        <taxon>CS clade</taxon>
        <taxon>Sphaeropleales</taxon>
        <taxon>Selenastraceae</taxon>
        <taxon>Raphidocelis</taxon>
    </lineage>
</organism>
<feature type="compositionally biased region" description="Low complexity" evidence="5">
    <location>
        <begin position="1338"/>
        <end position="1348"/>
    </location>
</feature>
<evidence type="ECO:0000256" key="1">
    <source>
        <dbReference type="ARBA" id="ARBA00004323"/>
    </source>
</evidence>
<protein>
    <recommendedName>
        <fullName evidence="6">EGF-like domain-containing protein</fullName>
    </recommendedName>
</protein>
<keyword evidence="3" id="KW-0333">Golgi apparatus</keyword>
<dbReference type="PROSITE" id="PS50026">
    <property type="entry name" value="EGF_3"/>
    <property type="match status" value="1"/>
</dbReference>
<dbReference type="Proteomes" id="UP000247498">
    <property type="component" value="Unassembled WGS sequence"/>
</dbReference>
<dbReference type="FunCoup" id="A0A2V0NY81">
    <property type="interactions" value="153"/>
</dbReference>
<dbReference type="PANTHER" id="PTHR11062">
    <property type="entry name" value="EXOSTOSIN HEPARAN SULFATE GLYCOSYLTRANSFERASE -RELATED"/>
    <property type="match status" value="1"/>
</dbReference>
<feature type="region of interest" description="Disordered" evidence="5">
    <location>
        <begin position="1244"/>
        <end position="1281"/>
    </location>
</feature>
<dbReference type="Pfam" id="PF03016">
    <property type="entry name" value="Exostosin_GT47"/>
    <property type="match status" value="1"/>
</dbReference>
<feature type="region of interest" description="Disordered" evidence="5">
    <location>
        <begin position="1293"/>
        <end position="1348"/>
    </location>
</feature>